<evidence type="ECO:0000256" key="6">
    <source>
        <dbReference type="RuleBase" id="RU361218"/>
    </source>
</evidence>
<feature type="transmembrane region" description="Helical" evidence="6">
    <location>
        <begin position="21"/>
        <end position="46"/>
    </location>
</feature>
<feature type="transmembrane region" description="Helical" evidence="6">
    <location>
        <begin position="95"/>
        <end position="116"/>
    </location>
</feature>
<dbReference type="GO" id="GO:0005886">
    <property type="term" value="C:plasma membrane"/>
    <property type="evidence" value="ECO:0007669"/>
    <property type="project" value="TreeGrafter"/>
</dbReference>
<name>A0AAQ6A0R2_AMPOC</name>
<dbReference type="Pfam" id="PF00335">
    <property type="entry name" value="Tetraspanin"/>
    <property type="match status" value="1"/>
</dbReference>
<dbReference type="InterPro" id="IPR000301">
    <property type="entry name" value="Tetraspanin_animals"/>
</dbReference>
<dbReference type="PANTHER" id="PTHR19282">
    <property type="entry name" value="TETRASPANIN"/>
    <property type="match status" value="1"/>
</dbReference>
<keyword evidence="8" id="KW-1185">Reference proteome</keyword>
<dbReference type="Gene3D" id="1.10.1450.10">
    <property type="entry name" value="Tetraspanin"/>
    <property type="match status" value="1"/>
</dbReference>
<reference evidence="7 8" key="1">
    <citation type="submission" date="2022-01" db="EMBL/GenBank/DDBJ databases">
        <title>A chromosome-scale genome assembly of the false clownfish, Amphiprion ocellaris.</title>
        <authorList>
            <person name="Ryu T."/>
        </authorList>
    </citation>
    <scope>NUCLEOTIDE SEQUENCE [LARGE SCALE GENOMIC DNA]</scope>
</reference>
<dbReference type="Ensembl" id="ENSAOCT00000051966.1">
    <property type="protein sequence ID" value="ENSAOCP00000070682.1"/>
    <property type="gene ID" value="ENSAOCG00000019986.2"/>
</dbReference>
<comment type="similarity">
    <text evidence="2 6">Belongs to the tetraspanin (TM4SF) family.</text>
</comment>
<proteinExistence type="inferred from homology"/>
<dbReference type="InterPro" id="IPR018499">
    <property type="entry name" value="Tetraspanin/Peripherin"/>
</dbReference>
<dbReference type="GeneID" id="111572177"/>
<organism evidence="7 8">
    <name type="scientific">Amphiprion ocellaris</name>
    <name type="common">Clown anemonefish</name>
    <dbReference type="NCBI Taxonomy" id="80972"/>
    <lineage>
        <taxon>Eukaryota</taxon>
        <taxon>Metazoa</taxon>
        <taxon>Chordata</taxon>
        <taxon>Craniata</taxon>
        <taxon>Vertebrata</taxon>
        <taxon>Euteleostomi</taxon>
        <taxon>Actinopterygii</taxon>
        <taxon>Neopterygii</taxon>
        <taxon>Teleostei</taxon>
        <taxon>Neoteleostei</taxon>
        <taxon>Acanthomorphata</taxon>
        <taxon>Ovalentaria</taxon>
        <taxon>Pomacentridae</taxon>
        <taxon>Amphiprion</taxon>
    </lineage>
</organism>
<accession>A0AAQ6A0R2</accession>
<evidence type="ECO:0000256" key="4">
    <source>
        <dbReference type="ARBA" id="ARBA00022989"/>
    </source>
</evidence>
<dbReference type="GeneTree" id="ENSGT00940000154954"/>
<protein>
    <recommendedName>
        <fullName evidence="6">Tetraspanin</fullName>
    </recommendedName>
</protein>
<evidence type="ECO:0000256" key="1">
    <source>
        <dbReference type="ARBA" id="ARBA00004141"/>
    </source>
</evidence>
<dbReference type="SUPFAM" id="SSF48652">
    <property type="entry name" value="Tetraspanin"/>
    <property type="match status" value="1"/>
</dbReference>
<dbReference type="PRINTS" id="PR00259">
    <property type="entry name" value="TMFOUR"/>
</dbReference>
<sequence length="270" mass="30492">MHLWGGFRLNMNDQRRNALKTTLQLMCQLLWVVGLVVGLSGVYLLMKYSKSSLFFSQVYITLPAVLTLTSAAFLLATGCLGSWLSLRDSSCLQGLFVYLLVVIFCLESTASALAYFHSVKLETEIANFSVVFETYMGSSEDPNSWTVDATQEEFQCCGVHDYRDWLETSWFNRTGGLWVPHSCCNVTFPSCNGSVEESWQLYAEGCQVKVEMAFQFMLSFIIWGSPLVFLVEVVLLLTVAQLMREQPFMGYQILEKPKHTATDGRALYCT</sequence>
<evidence type="ECO:0000256" key="3">
    <source>
        <dbReference type="ARBA" id="ARBA00022692"/>
    </source>
</evidence>
<keyword evidence="3 6" id="KW-0812">Transmembrane</keyword>
<reference evidence="7" key="3">
    <citation type="submission" date="2025-09" db="UniProtKB">
        <authorList>
            <consortium name="Ensembl"/>
        </authorList>
    </citation>
    <scope>IDENTIFICATION</scope>
</reference>
<dbReference type="PIRSF" id="PIRSF002419">
    <property type="entry name" value="Tetraspanin"/>
    <property type="match status" value="1"/>
</dbReference>
<evidence type="ECO:0000313" key="8">
    <source>
        <dbReference type="Proteomes" id="UP001501940"/>
    </source>
</evidence>
<feature type="transmembrane region" description="Helical" evidence="6">
    <location>
        <begin position="58"/>
        <end position="83"/>
    </location>
</feature>
<reference evidence="7" key="2">
    <citation type="submission" date="2025-08" db="UniProtKB">
        <authorList>
            <consortium name="Ensembl"/>
        </authorList>
    </citation>
    <scope>IDENTIFICATION</scope>
</reference>
<dbReference type="CTD" id="564334"/>
<dbReference type="AlphaFoldDB" id="A0AAQ6A0R2"/>
<dbReference type="InterPro" id="IPR008952">
    <property type="entry name" value="Tetraspanin_EC2_sf"/>
</dbReference>
<evidence type="ECO:0000256" key="5">
    <source>
        <dbReference type="ARBA" id="ARBA00023136"/>
    </source>
</evidence>
<evidence type="ECO:0000256" key="2">
    <source>
        <dbReference type="ARBA" id="ARBA00006840"/>
    </source>
</evidence>
<keyword evidence="4 6" id="KW-1133">Transmembrane helix</keyword>
<comment type="subcellular location">
    <subcellularLocation>
        <location evidence="1 6">Membrane</location>
        <topology evidence="1 6">Multi-pass membrane protein</topology>
    </subcellularLocation>
</comment>
<evidence type="ECO:0000313" key="7">
    <source>
        <dbReference type="Ensembl" id="ENSAOCP00000070682.1"/>
    </source>
</evidence>
<feature type="transmembrane region" description="Helical" evidence="6">
    <location>
        <begin position="220"/>
        <end position="240"/>
    </location>
</feature>
<dbReference type="RefSeq" id="XP_054862125.1">
    <property type="nucleotide sequence ID" value="XM_055006150.1"/>
</dbReference>
<dbReference type="Proteomes" id="UP001501940">
    <property type="component" value="Chromosome 20"/>
</dbReference>
<dbReference type="PANTHER" id="PTHR19282:SF477">
    <property type="entry name" value="TETRASPANIN"/>
    <property type="match status" value="1"/>
</dbReference>
<keyword evidence="5 6" id="KW-0472">Membrane</keyword>